<dbReference type="EMBL" id="JAMQOM010000007">
    <property type="protein sequence ID" value="MDS0222747.1"/>
    <property type="molecule type" value="Genomic_DNA"/>
</dbReference>
<accession>A0AAE4EZE9</accession>
<sequence length="101" mass="11080">MTDRKADLRTLAAELTESDPITDAFLAKSFTDQLLIVDVRDGEPLPAEVPDRLADRDLRPADSVYGEDAANQSAIGDVGTATRHHFVDVQTRGSHRSYVVE</sequence>
<gene>
    <name evidence="1" type="ORF">NDI54_15480</name>
</gene>
<reference evidence="1 2" key="1">
    <citation type="submission" date="2022-06" db="EMBL/GenBank/DDBJ databases">
        <title>Haloarcula sp. a new haloarchaeum isolate from saline soil.</title>
        <authorList>
            <person name="Strakova D."/>
            <person name="Galisteo C."/>
            <person name="Sanchez-Porro C."/>
            <person name="Ventosa A."/>
        </authorList>
    </citation>
    <scope>NUCLEOTIDE SEQUENCE [LARGE SCALE GENOMIC DNA]</scope>
    <source>
        <strain evidence="1 2">S1AR25-5A</strain>
    </source>
</reference>
<evidence type="ECO:0000313" key="2">
    <source>
        <dbReference type="Proteomes" id="UP001253439"/>
    </source>
</evidence>
<organism evidence="1 2">
    <name type="scientific">Haloarcula terrestris</name>
    <dbReference type="NCBI Taxonomy" id="2950533"/>
    <lineage>
        <taxon>Archaea</taxon>
        <taxon>Methanobacteriati</taxon>
        <taxon>Methanobacteriota</taxon>
        <taxon>Stenosarchaea group</taxon>
        <taxon>Halobacteria</taxon>
        <taxon>Halobacteriales</taxon>
        <taxon>Haloarculaceae</taxon>
        <taxon>Haloarcula</taxon>
    </lineage>
</organism>
<name>A0AAE4EZE9_9EURY</name>
<comment type="caution">
    <text evidence="1">The sequence shown here is derived from an EMBL/GenBank/DDBJ whole genome shotgun (WGS) entry which is preliminary data.</text>
</comment>
<dbReference type="Proteomes" id="UP001253439">
    <property type="component" value="Unassembled WGS sequence"/>
</dbReference>
<dbReference type="RefSeq" id="WP_310897361.1">
    <property type="nucleotide sequence ID" value="NZ_JAMQOM010000007.1"/>
</dbReference>
<proteinExistence type="predicted"/>
<keyword evidence="2" id="KW-1185">Reference proteome</keyword>
<dbReference type="AlphaFoldDB" id="A0AAE4EZE9"/>
<evidence type="ECO:0000313" key="1">
    <source>
        <dbReference type="EMBL" id="MDS0222747.1"/>
    </source>
</evidence>
<protein>
    <submittedName>
        <fullName evidence="1">Uncharacterized protein</fullName>
    </submittedName>
</protein>